<feature type="domain" description="SET" evidence="1">
    <location>
        <begin position="4"/>
        <end position="112"/>
    </location>
</feature>
<dbReference type="SUPFAM" id="SSF82199">
    <property type="entry name" value="SET domain"/>
    <property type="match status" value="1"/>
</dbReference>
<dbReference type="InterPro" id="IPR001214">
    <property type="entry name" value="SET_dom"/>
</dbReference>
<name>A0ABX0A1L8_9BACT</name>
<protein>
    <submittedName>
        <fullName evidence="2">SET domain-containing protein</fullName>
    </submittedName>
</protein>
<dbReference type="CDD" id="cd10540">
    <property type="entry name" value="SET_SpSet7-like"/>
    <property type="match status" value="1"/>
</dbReference>
<keyword evidence="3" id="KW-1185">Reference proteome</keyword>
<reference evidence="2 3" key="1">
    <citation type="submission" date="2020-01" db="EMBL/GenBank/DDBJ databases">
        <title>Genome analysis.</title>
        <authorList>
            <person name="Wu S."/>
            <person name="Wang G."/>
        </authorList>
    </citation>
    <scope>NUCLEOTIDE SEQUENCE [LARGE SCALE GENOMIC DNA]</scope>
    <source>
        <strain evidence="2 3">SYL130</strain>
    </source>
</reference>
<evidence type="ECO:0000259" key="1">
    <source>
        <dbReference type="PROSITE" id="PS50280"/>
    </source>
</evidence>
<dbReference type="Pfam" id="PF00856">
    <property type="entry name" value="SET"/>
    <property type="match status" value="1"/>
</dbReference>
<dbReference type="InterPro" id="IPR009207">
    <property type="entry name" value="SET7_MeTrfase"/>
</dbReference>
<dbReference type="PIRSF" id="PIRSF022536">
    <property type="entry name" value="A612L_SET"/>
    <property type="match status" value="1"/>
</dbReference>
<dbReference type="Gene3D" id="2.170.270.10">
    <property type="entry name" value="SET domain"/>
    <property type="match status" value="1"/>
</dbReference>
<dbReference type="InterPro" id="IPR046341">
    <property type="entry name" value="SET_dom_sf"/>
</dbReference>
<comment type="caution">
    <text evidence="2">The sequence shown here is derived from an EMBL/GenBank/DDBJ whole genome shotgun (WGS) entry which is preliminary data.</text>
</comment>
<accession>A0ABX0A1L8</accession>
<dbReference type="EMBL" id="JAACJS010000015">
    <property type="protein sequence ID" value="NCI51110.1"/>
    <property type="molecule type" value="Genomic_DNA"/>
</dbReference>
<sequence>MILPVLFIAPSDFRGRGVYTSEPIPKGTVIEIAPVLVLSKDERAAVETTSLYNYIFEWDDAGGACVALGYVSIYNHSYHSNCEYDMDYESQLITIRTVRPVAKGEELFINYNADADNETPVWFEAN</sequence>
<organism evidence="2 3">
    <name type="scientific">Sediminibacterium roseum</name>
    <dbReference type="NCBI Taxonomy" id="1978412"/>
    <lineage>
        <taxon>Bacteria</taxon>
        <taxon>Pseudomonadati</taxon>
        <taxon>Bacteroidota</taxon>
        <taxon>Chitinophagia</taxon>
        <taxon>Chitinophagales</taxon>
        <taxon>Chitinophagaceae</taxon>
        <taxon>Sediminibacterium</taxon>
    </lineage>
</organism>
<proteinExistence type="predicted"/>
<dbReference type="RefSeq" id="WP_161819404.1">
    <property type="nucleotide sequence ID" value="NZ_JAACJS010000015.1"/>
</dbReference>
<dbReference type="SMART" id="SM00317">
    <property type="entry name" value="SET"/>
    <property type="match status" value="1"/>
</dbReference>
<dbReference type="PROSITE" id="PS50280">
    <property type="entry name" value="SET"/>
    <property type="match status" value="1"/>
</dbReference>
<evidence type="ECO:0000313" key="2">
    <source>
        <dbReference type="EMBL" id="NCI51110.1"/>
    </source>
</evidence>
<gene>
    <name evidence="2" type="ORF">GWC95_14350</name>
</gene>
<evidence type="ECO:0000313" key="3">
    <source>
        <dbReference type="Proteomes" id="UP000753802"/>
    </source>
</evidence>
<dbReference type="Proteomes" id="UP000753802">
    <property type="component" value="Unassembled WGS sequence"/>
</dbReference>